<protein>
    <recommendedName>
        <fullName evidence="1">DUF4142 domain-containing protein</fullName>
    </recommendedName>
</protein>
<dbReference type="InterPro" id="IPR025419">
    <property type="entry name" value="DUF4142"/>
</dbReference>
<sequence length="96" mass="10335">MLFVRISSALAALLLASGIAYAQGKPTDPQIAHIAYTAGQLDIEAAQQALQKSKNKEVRDFATNMESDHKAVNDKALALVKKLNVKPEDNDTSKAL</sequence>
<feature type="non-terminal residue" evidence="2">
    <location>
        <position position="96"/>
    </location>
</feature>
<accession>X0XRY1</accession>
<dbReference type="PANTHER" id="PTHR38593">
    <property type="entry name" value="BLR2558 PROTEIN"/>
    <property type="match status" value="1"/>
</dbReference>
<gene>
    <name evidence="2" type="ORF">S01H1_71184</name>
</gene>
<dbReference type="Pfam" id="PF13628">
    <property type="entry name" value="DUF4142"/>
    <property type="match status" value="1"/>
</dbReference>
<evidence type="ECO:0000259" key="1">
    <source>
        <dbReference type="Pfam" id="PF13628"/>
    </source>
</evidence>
<comment type="caution">
    <text evidence="2">The sequence shown here is derived from an EMBL/GenBank/DDBJ whole genome shotgun (WGS) entry which is preliminary data.</text>
</comment>
<organism evidence="2">
    <name type="scientific">marine sediment metagenome</name>
    <dbReference type="NCBI Taxonomy" id="412755"/>
    <lineage>
        <taxon>unclassified sequences</taxon>
        <taxon>metagenomes</taxon>
        <taxon>ecological metagenomes</taxon>
    </lineage>
</organism>
<dbReference type="AlphaFoldDB" id="X0XRY1"/>
<evidence type="ECO:0000313" key="2">
    <source>
        <dbReference type="EMBL" id="GAG39418.1"/>
    </source>
</evidence>
<name>X0XRY1_9ZZZZ</name>
<dbReference type="PANTHER" id="PTHR38593:SF1">
    <property type="entry name" value="BLR2558 PROTEIN"/>
    <property type="match status" value="1"/>
</dbReference>
<proteinExistence type="predicted"/>
<dbReference type="EMBL" id="BARS01047385">
    <property type="protein sequence ID" value="GAG39418.1"/>
    <property type="molecule type" value="Genomic_DNA"/>
</dbReference>
<feature type="domain" description="DUF4142" evidence="1">
    <location>
        <begin position="27"/>
        <end position="92"/>
    </location>
</feature>
<reference evidence="2" key="1">
    <citation type="journal article" date="2014" name="Front. Microbiol.">
        <title>High frequency of phylogenetically diverse reductive dehalogenase-homologous genes in deep subseafloor sedimentary metagenomes.</title>
        <authorList>
            <person name="Kawai M."/>
            <person name="Futagami T."/>
            <person name="Toyoda A."/>
            <person name="Takaki Y."/>
            <person name="Nishi S."/>
            <person name="Hori S."/>
            <person name="Arai W."/>
            <person name="Tsubouchi T."/>
            <person name="Morono Y."/>
            <person name="Uchiyama I."/>
            <person name="Ito T."/>
            <person name="Fujiyama A."/>
            <person name="Inagaki F."/>
            <person name="Takami H."/>
        </authorList>
    </citation>
    <scope>NUCLEOTIDE SEQUENCE</scope>
    <source>
        <strain evidence="2">Expedition CK06-06</strain>
    </source>
</reference>